<keyword evidence="3" id="KW-0808">Transferase</keyword>
<feature type="transmembrane region" description="Helical" evidence="9">
    <location>
        <begin position="323"/>
        <end position="342"/>
    </location>
</feature>
<feature type="transmembrane region" description="Helical" evidence="9">
    <location>
        <begin position="422"/>
        <end position="441"/>
    </location>
</feature>
<keyword evidence="2" id="KW-1003">Cell membrane</keyword>
<evidence type="ECO:0000256" key="5">
    <source>
        <dbReference type="ARBA" id="ARBA00022989"/>
    </source>
</evidence>
<dbReference type="Proteomes" id="UP000542813">
    <property type="component" value="Unassembled WGS sequence"/>
</dbReference>
<dbReference type="RefSeq" id="WP_184821034.1">
    <property type="nucleotide sequence ID" value="NZ_JACHMM010000001.1"/>
</dbReference>
<comment type="subcellular location">
    <subcellularLocation>
        <location evidence="1">Cell membrane</location>
        <topology evidence="1">Multi-pass membrane protein</topology>
    </subcellularLocation>
</comment>
<feature type="transmembrane region" description="Helical" evidence="9">
    <location>
        <begin position="184"/>
        <end position="215"/>
    </location>
</feature>
<feature type="transmembrane region" description="Helical" evidence="9">
    <location>
        <begin position="151"/>
        <end position="172"/>
    </location>
</feature>
<name>A0A7W9GNM4_9ACTN</name>
<keyword evidence="4 9" id="KW-0812">Transmembrane</keyword>
<feature type="transmembrane region" description="Helical" evidence="9">
    <location>
        <begin position="44"/>
        <end position="63"/>
    </location>
</feature>
<keyword evidence="6 9" id="KW-0472">Membrane</keyword>
<evidence type="ECO:0000313" key="10">
    <source>
        <dbReference type="EMBL" id="MBB5787155.1"/>
    </source>
</evidence>
<dbReference type="InterPro" id="IPR018584">
    <property type="entry name" value="GT87"/>
</dbReference>
<keyword evidence="5 9" id="KW-1133">Transmembrane helix</keyword>
<reference evidence="10 11" key="1">
    <citation type="submission" date="2020-08" db="EMBL/GenBank/DDBJ databases">
        <title>Sequencing the genomes of 1000 actinobacteria strains.</title>
        <authorList>
            <person name="Klenk H.-P."/>
        </authorList>
    </citation>
    <scope>NUCLEOTIDE SEQUENCE [LARGE SCALE GENOMIC DNA]</scope>
    <source>
        <strain evidence="10 11">DSM 102122</strain>
    </source>
</reference>
<dbReference type="Pfam" id="PF09594">
    <property type="entry name" value="GT87"/>
    <property type="match status" value="1"/>
</dbReference>
<evidence type="ECO:0000256" key="3">
    <source>
        <dbReference type="ARBA" id="ARBA00022679"/>
    </source>
</evidence>
<comment type="similarity">
    <text evidence="7">Belongs to the glycosyltransferase 87 family.</text>
</comment>
<dbReference type="EMBL" id="JACHMM010000001">
    <property type="protein sequence ID" value="MBB5787155.1"/>
    <property type="molecule type" value="Genomic_DNA"/>
</dbReference>
<evidence type="ECO:0000256" key="2">
    <source>
        <dbReference type="ARBA" id="ARBA00022475"/>
    </source>
</evidence>
<dbReference type="GO" id="GO:0005886">
    <property type="term" value="C:plasma membrane"/>
    <property type="evidence" value="ECO:0007669"/>
    <property type="project" value="UniProtKB-SubCell"/>
</dbReference>
<accession>A0A7W9GNM4</accession>
<keyword evidence="11" id="KW-1185">Reference proteome</keyword>
<feature type="region of interest" description="Disordered" evidence="8">
    <location>
        <begin position="452"/>
        <end position="480"/>
    </location>
</feature>
<evidence type="ECO:0000256" key="8">
    <source>
        <dbReference type="SAM" id="MobiDB-lite"/>
    </source>
</evidence>
<evidence type="ECO:0000313" key="11">
    <source>
        <dbReference type="Proteomes" id="UP000542813"/>
    </source>
</evidence>
<feature type="transmembrane region" description="Helical" evidence="9">
    <location>
        <begin position="221"/>
        <end position="249"/>
    </location>
</feature>
<dbReference type="InterPro" id="IPR016570">
    <property type="entry name" value="UCP010361"/>
</dbReference>
<feature type="transmembrane region" description="Helical" evidence="9">
    <location>
        <begin position="388"/>
        <end position="406"/>
    </location>
</feature>
<organism evidence="10 11">
    <name type="scientific">Jiangella mangrovi</name>
    <dbReference type="NCBI Taxonomy" id="1524084"/>
    <lineage>
        <taxon>Bacteria</taxon>
        <taxon>Bacillati</taxon>
        <taxon>Actinomycetota</taxon>
        <taxon>Actinomycetes</taxon>
        <taxon>Jiangellales</taxon>
        <taxon>Jiangellaceae</taxon>
        <taxon>Jiangella</taxon>
    </lineage>
</organism>
<evidence type="ECO:0000256" key="4">
    <source>
        <dbReference type="ARBA" id="ARBA00022692"/>
    </source>
</evidence>
<evidence type="ECO:0000256" key="1">
    <source>
        <dbReference type="ARBA" id="ARBA00004651"/>
    </source>
</evidence>
<proteinExistence type="inferred from homology"/>
<sequence length="480" mass="51750">MSVTPQRREGSAAPSREDPLVAAMSEVVGGPFGRRAAAPRRWWGPLRIALAVAVVVLALGLLADQPCRAGGWADRADRSMWTSLCYSDVAFLYRERGFAEGLLAYRDSLLEYPVLTGAVMQATAPLAALLTDWFGAVRVTPGLAPDVAESVTFFDLTATLMAVCALGVVAATARTERRRPWDGLLVAASPVLLLSANVNWDLLAVLLTSLALLAWSRDRPVLTGVLIGLGTAAKLYPVLLLGVMVLVALRSPERRAALRDTGLAVAGAVVAWCAVNLPVAWWAPTGWREFFTFNVDRAADFGSTWYALGLLAPDLLPEQVDDLVVVSAAVLLVLIAALALTAPVPPRVAPLAFLAVAAFLLVNKVWSPQYSLWLLPLAVLARPRVRDLALWQAAEVVYFVCVWRYLGTLYDPSAPLISNDQYALAIVLRIAGLLWLVVMVVRDIRHPEEDPVRRYVTPSPSPAGPPVAAARHRRGGTEPA</sequence>
<protein>
    <submittedName>
        <fullName evidence="10">Putative membrane protein</fullName>
    </submittedName>
</protein>
<evidence type="ECO:0000256" key="7">
    <source>
        <dbReference type="ARBA" id="ARBA00024033"/>
    </source>
</evidence>
<evidence type="ECO:0000256" key="9">
    <source>
        <dbReference type="SAM" id="Phobius"/>
    </source>
</evidence>
<evidence type="ECO:0000256" key="6">
    <source>
        <dbReference type="ARBA" id="ARBA00023136"/>
    </source>
</evidence>
<gene>
    <name evidence="10" type="ORF">HD601_001730</name>
</gene>
<dbReference type="AlphaFoldDB" id="A0A7W9GNM4"/>
<dbReference type="PIRSF" id="PIRSF010361">
    <property type="entry name" value="UCP010361"/>
    <property type="match status" value="1"/>
</dbReference>
<dbReference type="GO" id="GO:0016758">
    <property type="term" value="F:hexosyltransferase activity"/>
    <property type="evidence" value="ECO:0007669"/>
    <property type="project" value="InterPro"/>
</dbReference>
<comment type="caution">
    <text evidence="10">The sequence shown here is derived from an EMBL/GenBank/DDBJ whole genome shotgun (WGS) entry which is preliminary data.</text>
</comment>
<feature type="transmembrane region" description="Helical" evidence="9">
    <location>
        <begin position="261"/>
        <end position="283"/>
    </location>
</feature>